<evidence type="ECO:0000313" key="3">
    <source>
        <dbReference type="Proteomes" id="UP000240653"/>
    </source>
</evidence>
<keyword evidence="1" id="KW-1133">Transmembrane helix</keyword>
<accession>A0A2P7RZW8</accession>
<evidence type="ECO:0000313" key="2">
    <source>
        <dbReference type="EMBL" id="PSJ55744.1"/>
    </source>
</evidence>
<feature type="transmembrane region" description="Helical" evidence="1">
    <location>
        <begin position="64"/>
        <end position="83"/>
    </location>
</feature>
<sequence length="167" mass="18682">MSTIAIVTIVAVFCYPVVSAIILKLTQRTRDEFADLVRSVLADPTVAEDQKVFVSSLVDDVFDWRFMLIAAVVFPFVVLTDRVRKDMTEEDRRFFAREDARRLIGLHMKAVMAASPIFTLLFAITSGLALLIRVFSVGMSMVVLTWVDTAKSVSPTVGHHTFRRIAG</sequence>
<evidence type="ECO:0000256" key="1">
    <source>
        <dbReference type="SAM" id="Phobius"/>
    </source>
</evidence>
<keyword evidence="3" id="KW-1185">Reference proteome</keyword>
<dbReference type="AlphaFoldDB" id="A0A2P7RZW8"/>
<keyword evidence="1" id="KW-0812">Transmembrane</keyword>
<dbReference type="Proteomes" id="UP000240653">
    <property type="component" value="Unassembled WGS sequence"/>
</dbReference>
<feature type="transmembrane region" description="Helical" evidence="1">
    <location>
        <begin position="104"/>
        <end position="124"/>
    </location>
</feature>
<proteinExistence type="predicted"/>
<keyword evidence="1" id="KW-0472">Membrane</keyword>
<protein>
    <submittedName>
        <fullName evidence="2">Uncharacterized protein</fullName>
    </submittedName>
</protein>
<reference evidence="2 3" key="1">
    <citation type="submission" date="2018-03" db="EMBL/GenBank/DDBJ databases">
        <title>The draft genome of Mesorhizobium soli JCM 19897.</title>
        <authorList>
            <person name="Li L."/>
            <person name="Liu L."/>
            <person name="Liang L."/>
            <person name="Wang T."/>
            <person name="Zhang X."/>
        </authorList>
    </citation>
    <scope>NUCLEOTIDE SEQUENCE [LARGE SCALE GENOMIC DNA]</scope>
    <source>
        <strain evidence="2 3">JCM 19897</strain>
    </source>
</reference>
<dbReference type="RefSeq" id="WP_106726908.1">
    <property type="nucleotide sequence ID" value="NZ_PXYL01000022.1"/>
</dbReference>
<comment type="caution">
    <text evidence="2">The sequence shown here is derived from an EMBL/GenBank/DDBJ whole genome shotgun (WGS) entry which is preliminary data.</text>
</comment>
<dbReference type="OrthoDB" id="9942899at2"/>
<name>A0A2P7RZW8_9HYPH</name>
<gene>
    <name evidence="2" type="ORF">C7I85_25990</name>
</gene>
<organism evidence="2 3">
    <name type="scientific">Pseudaminobacter soli</name>
    <name type="common">ex Li et al. 2025</name>
    <dbReference type="NCBI Taxonomy" id="1295366"/>
    <lineage>
        <taxon>Bacteria</taxon>
        <taxon>Pseudomonadati</taxon>
        <taxon>Pseudomonadota</taxon>
        <taxon>Alphaproteobacteria</taxon>
        <taxon>Hyphomicrobiales</taxon>
        <taxon>Phyllobacteriaceae</taxon>
        <taxon>Pseudaminobacter</taxon>
    </lineage>
</organism>
<dbReference type="EMBL" id="PXYL01000022">
    <property type="protein sequence ID" value="PSJ55744.1"/>
    <property type="molecule type" value="Genomic_DNA"/>
</dbReference>